<feature type="compositionally biased region" description="Polar residues" evidence="1">
    <location>
        <begin position="82"/>
        <end position="98"/>
    </location>
</feature>
<keyword evidence="3" id="KW-1185">Reference proteome</keyword>
<sequence length="150" mass="16628">MLVLQLTCQAGKLPNPQPNNAEATPPAWSNSLEKSQHPSECSKHLEDEVEDPPPCSKVNSRHPPTTYVEHVKQLVLLGDATSTNGRATASPRSCSSSLEWPGSDIDFTQIEEHEDPYEVEPETKAFNEDISDDESDTYKPDNDNKDCHDP</sequence>
<dbReference type="OrthoDB" id="2704307at2759"/>
<dbReference type="HOGENOM" id="CLU_1741163_0_0_1"/>
<feature type="compositionally biased region" description="Basic and acidic residues" evidence="1">
    <location>
        <begin position="34"/>
        <end position="46"/>
    </location>
</feature>
<feature type="compositionally biased region" description="Polar residues" evidence="1">
    <location>
        <begin position="18"/>
        <end position="33"/>
    </location>
</feature>
<reference evidence="3" key="2">
    <citation type="submission" date="2015-01" db="EMBL/GenBank/DDBJ databases">
        <title>Evolutionary Origins and Diversification of the Mycorrhizal Mutualists.</title>
        <authorList>
            <consortium name="DOE Joint Genome Institute"/>
            <consortium name="Mycorrhizal Genomics Consortium"/>
            <person name="Kohler A."/>
            <person name="Kuo A."/>
            <person name="Nagy L.G."/>
            <person name="Floudas D."/>
            <person name="Copeland A."/>
            <person name="Barry K.W."/>
            <person name="Cichocki N."/>
            <person name="Veneault-Fourrey C."/>
            <person name="LaButti K."/>
            <person name="Lindquist E.A."/>
            <person name="Lipzen A."/>
            <person name="Lundell T."/>
            <person name="Morin E."/>
            <person name="Murat C."/>
            <person name="Riley R."/>
            <person name="Ohm R."/>
            <person name="Sun H."/>
            <person name="Tunlid A."/>
            <person name="Henrissat B."/>
            <person name="Grigoriev I.V."/>
            <person name="Hibbett D.S."/>
            <person name="Martin F."/>
        </authorList>
    </citation>
    <scope>NUCLEOTIDE SEQUENCE [LARGE SCALE GENOMIC DNA]</scope>
    <source>
        <strain evidence="3">ATCC 200175</strain>
    </source>
</reference>
<evidence type="ECO:0000313" key="3">
    <source>
        <dbReference type="Proteomes" id="UP000053647"/>
    </source>
</evidence>
<feature type="compositionally biased region" description="Basic and acidic residues" evidence="1">
    <location>
        <begin position="136"/>
        <end position="150"/>
    </location>
</feature>
<protein>
    <submittedName>
        <fullName evidence="2">Uncharacterized protein</fullName>
    </submittedName>
</protein>
<dbReference type="AlphaFoldDB" id="A0A0C9SSY9"/>
<reference evidence="2 3" key="1">
    <citation type="submission" date="2014-06" db="EMBL/GenBank/DDBJ databases">
        <authorList>
            <consortium name="DOE Joint Genome Institute"/>
            <person name="Kuo A."/>
            <person name="Kohler A."/>
            <person name="Nagy L.G."/>
            <person name="Floudas D."/>
            <person name="Copeland A."/>
            <person name="Barry K.W."/>
            <person name="Cichocki N."/>
            <person name="Veneault-Fourrey C."/>
            <person name="LaButti K."/>
            <person name="Lindquist E.A."/>
            <person name="Lipzen A."/>
            <person name="Lundell T."/>
            <person name="Morin E."/>
            <person name="Murat C."/>
            <person name="Sun H."/>
            <person name="Tunlid A."/>
            <person name="Henrissat B."/>
            <person name="Grigoriev I.V."/>
            <person name="Hibbett D.S."/>
            <person name="Martin F."/>
            <person name="Nordberg H.P."/>
            <person name="Cantor M.N."/>
            <person name="Hua S.X."/>
        </authorList>
    </citation>
    <scope>NUCLEOTIDE SEQUENCE [LARGE SCALE GENOMIC DNA]</scope>
    <source>
        <strain evidence="2 3">ATCC 200175</strain>
    </source>
</reference>
<dbReference type="EMBL" id="KN819376">
    <property type="protein sequence ID" value="KIJ11624.1"/>
    <property type="molecule type" value="Genomic_DNA"/>
</dbReference>
<accession>A0A0C9SSY9</accession>
<name>A0A0C9SSY9_PAXIN</name>
<evidence type="ECO:0000313" key="2">
    <source>
        <dbReference type="EMBL" id="KIJ11624.1"/>
    </source>
</evidence>
<feature type="region of interest" description="Disordered" evidence="1">
    <location>
        <begin position="9"/>
        <end position="63"/>
    </location>
</feature>
<feature type="region of interest" description="Disordered" evidence="1">
    <location>
        <begin position="82"/>
        <end position="150"/>
    </location>
</feature>
<evidence type="ECO:0000256" key="1">
    <source>
        <dbReference type="SAM" id="MobiDB-lite"/>
    </source>
</evidence>
<gene>
    <name evidence="2" type="ORF">PAXINDRAFT_15533</name>
</gene>
<proteinExistence type="predicted"/>
<dbReference type="Proteomes" id="UP000053647">
    <property type="component" value="Unassembled WGS sequence"/>
</dbReference>
<organism evidence="2 3">
    <name type="scientific">Paxillus involutus ATCC 200175</name>
    <dbReference type="NCBI Taxonomy" id="664439"/>
    <lineage>
        <taxon>Eukaryota</taxon>
        <taxon>Fungi</taxon>
        <taxon>Dikarya</taxon>
        <taxon>Basidiomycota</taxon>
        <taxon>Agaricomycotina</taxon>
        <taxon>Agaricomycetes</taxon>
        <taxon>Agaricomycetidae</taxon>
        <taxon>Boletales</taxon>
        <taxon>Paxilineae</taxon>
        <taxon>Paxillaceae</taxon>
        <taxon>Paxillus</taxon>
    </lineage>
</organism>